<gene>
    <name evidence="2" type="ORF">SAMN05421869_116230</name>
</gene>
<name>A0A1G9CPT3_9ACTN</name>
<dbReference type="InterPro" id="IPR036291">
    <property type="entry name" value="NAD(P)-bd_dom_sf"/>
</dbReference>
<reference evidence="2 3" key="1">
    <citation type="submission" date="2016-10" db="EMBL/GenBank/DDBJ databases">
        <authorList>
            <person name="de Groot N.N."/>
        </authorList>
    </citation>
    <scope>NUCLEOTIDE SEQUENCE [LARGE SCALE GENOMIC DNA]</scope>
    <source>
        <strain evidence="2 3">CGMCC 4.6533</strain>
    </source>
</reference>
<dbReference type="Gene3D" id="3.40.50.720">
    <property type="entry name" value="NAD(P)-binding Rossmann-like Domain"/>
    <property type="match status" value="1"/>
</dbReference>
<feature type="domain" description="NAD-dependent epimerase/dehydratase" evidence="1">
    <location>
        <begin position="14"/>
        <end position="230"/>
    </location>
</feature>
<evidence type="ECO:0000313" key="3">
    <source>
        <dbReference type="Proteomes" id="UP000199202"/>
    </source>
</evidence>
<dbReference type="STRING" id="633440.SAMN05421869_116230"/>
<dbReference type="Pfam" id="PF01370">
    <property type="entry name" value="Epimerase"/>
    <property type="match status" value="1"/>
</dbReference>
<dbReference type="RefSeq" id="WP_090940378.1">
    <property type="nucleotide sequence ID" value="NZ_FNDJ01000016.1"/>
</dbReference>
<dbReference type="Proteomes" id="UP000199202">
    <property type="component" value="Unassembled WGS sequence"/>
</dbReference>
<dbReference type="SUPFAM" id="SSF51735">
    <property type="entry name" value="NAD(P)-binding Rossmann-fold domains"/>
    <property type="match status" value="1"/>
</dbReference>
<dbReference type="PANTHER" id="PTHR43245">
    <property type="entry name" value="BIFUNCTIONAL POLYMYXIN RESISTANCE PROTEIN ARNA"/>
    <property type="match status" value="1"/>
</dbReference>
<evidence type="ECO:0000259" key="1">
    <source>
        <dbReference type="Pfam" id="PF01370"/>
    </source>
</evidence>
<dbReference type="EMBL" id="FNDJ01000016">
    <property type="protein sequence ID" value="SDK53733.1"/>
    <property type="molecule type" value="Genomic_DNA"/>
</dbReference>
<sequence length="316" mass="32998">MKTALDHPVTIIGTGFLRAAILRRIATARPGATVRVLSTVPPAPVADLSIEHVNGPLTDLQAVYAAISGADSIIHLGTGDAEVYGPNASGTATITSAAISQNCRHVLFCSLPDVYGDGAGRLLDENDPLIPQTRLARAKVIGERLVEQFSMIPGRSSTVIRPFGLYGPGQPAESTMGRVLTAAATGHPVILPGGGTQLRNFTYCDDVAAGIVAALCRDNTDTAPHACYNIASCETYSLRDAAKLAIKLIGSTSTIAAPSPARRRSGRVRPVTVQIPSVERAARELGFHATTLLAEGISRCVLHDHAAAVMPDLVTA</sequence>
<dbReference type="AlphaFoldDB" id="A0A1G9CPT3"/>
<accession>A0A1G9CPT3</accession>
<protein>
    <submittedName>
        <fullName evidence="2">Nucleoside-diphosphate-sugar epimerase</fullName>
    </submittedName>
</protein>
<organism evidence="2 3">
    <name type="scientific">Nonomuraea jiangxiensis</name>
    <dbReference type="NCBI Taxonomy" id="633440"/>
    <lineage>
        <taxon>Bacteria</taxon>
        <taxon>Bacillati</taxon>
        <taxon>Actinomycetota</taxon>
        <taxon>Actinomycetes</taxon>
        <taxon>Streptosporangiales</taxon>
        <taxon>Streptosporangiaceae</taxon>
        <taxon>Nonomuraea</taxon>
    </lineage>
</organism>
<dbReference type="InterPro" id="IPR001509">
    <property type="entry name" value="Epimerase_deHydtase"/>
</dbReference>
<dbReference type="OrthoDB" id="9801785at2"/>
<proteinExistence type="predicted"/>
<evidence type="ECO:0000313" key="2">
    <source>
        <dbReference type="EMBL" id="SDK53733.1"/>
    </source>
</evidence>
<keyword evidence="3" id="KW-1185">Reference proteome</keyword>
<dbReference type="InterPro" id="IPR050177">
    <property type="entry name" value="Lipid_A_modif_metabolic_enz"/>
</dbReference>